<dbReference type="AlphaFoldDB" id="A0ABD6E1D2"/>
<gene>
    <name evidence="2" type="ORF">ACFSAS_13635</name>
</gene>
<reference evidence="2 3" key="1">
    <citation type="journal article" date="2019" name="Int. J. Syst. Evol. Microbiol.">
        <title>The Global Catalogue of Microorganisms (GCM) 10K type strain sequencing project: providing services to taxonomists for standard genome sequencing and annotation.</title>
        <authorList>
            <consortium name="The Broad Institute Genomics Platform"/>
            <consortium name="The Broad Institute Genome Sequencing Center for Infectious Disease"/>
            <person name="Wu L."/>
            <person name="Ma J."/>
        </authorList>
    </citation>
    <scope>NUCLEOTIDE SEQUENCE [LARGE SCALE GENOMIC DNA]</scope>
    <source>
        <strain evidence="2 3">CGMCC 1.10387</strain>
    </source>
</reference>
<evidence type="ECO:0000313" key="3">
    <source>
        <dbReference type="Proteomes" id="UP001597092"/>
    </source>
</evidence>
<organism evidence="2 3">
    <name type="scientific">Halobellus litoreus</name>
    <dbReference type="NCBI Taxonomy" id="755310"/>
    <lineage>
        <taxon>Archaea</taxon>
        <taxon>Methanobacteriati</taxon>
        <taxon>Methanobacteriota</taxon>
        <taxon>Stenosarchaea group</taxon>
        <taxon>Halobacteria</taxon>
        <taxon>Halobacteriales</taxon>
        <taxon>Haloferacaceae</taxon>
        <taxon>Halobellus</taxon>
    </lineage>
</organism>
<feature type="transmembrane region" description="Helical" evidence="1">
    <location>
        <begin position="94"/>
        <end position="114"/>
    </location>
</feature>
<evidence type="ECO:0000313" key="2">
    <source>
        <dbReference type="EMBL" id="MFD1686653.1"/>
    </source>
</evidence>
<accession>A0ABD6E1D2</accession>
<keyword evidence="1" id="KW-0812">Transmembrane</keyword>
<protein>
    <recommendedName>
        <fullName evidence="4">LexA-binding, inner membrane-associated hydrolase</fullName>
    </recommendedName>
</protein>
<evidence type="ECO:0000256" key="1">
    <source>
        <dbReference type="SAM" id="Phobius"/>
    </source>
</evidence>
<comment type="caution">
    <text evidence="2">The sequence shown here is derived from an EMBL/GenBank/DDBJ whole genome shotgun (WGS) entry which is preliminary data.</text>
</comment>
<name>A0ABD6E1D2_9EURY</name>
<keyword evidence="3" id="KW-1185">Reference proteome</keyword>
<feature type="transmembrane region" description="Helical" evidence="1">
    <location>
        <begin position="36"/>
        <end position="54"/>
    </location>
</feature>
<evidence type="ECO:0008006" key="4">
    <source>
        <dbReference type="Google" id="ProtNLM"/>
    </source>
</evidence>
<dbReference type="EMBL" id="JBHUDP010000005">
    <property type="protein sequence ID" value="MFD1686653.1"/>
    <property type="molecule type" value="Genomic_DNA"/>
</dbReference>
<keyword evidence="1" id="KW-0472">Membrane</keyword>
<feature type="transmembrane region" description="Helical" evidence="1">
    <location>
        <begin position="126"/>
        <end position="147"/>
    </location>
</feature>
<dbReference type="RefSeq" id="WP_256305776.1">
    <property type="nucleotide sequence ID" value="NZ_JANHAW010000001.1"/>
</dbReference>
<feature type="transmembrane region" description="Helical" evidence="1">
    <location>
        <begin position="167"/>
        <end position="186"/>
    </location>
</feature>
<sequence length="189" mass="19063">MLSASAAGGVLTGTLVSTLSPAASTAVGLGGFSDGVARFLIVCVGCGLVGAAVMDLPMSKQEDGFAPAYVAAALLRRSVPGETPFREALVVHHATGAIAGGLYALAFLLLAAFLPRGPLVGGVGAVPHVLATAAITAFVYGFFSHVVLPRAGRGIYEERATAVRGQWLRSAVVFGVVLGVTVPVFTSVL</sequence>
<keyword evidence="1" id="KW-1133">Transmembrane helix</keyword>
<proteinExistence type="predicted"/>
<dbReference type="Proteomes" id="UP001597092">
    <property type="component" value="Unassembled WGS sequence"/>
</dbReference>